<evidence type="ECO:0000256" key="1">
    <source>
        <dbReference type="SAM" id="MobiDB-lite"/>
    </source>
</evidence>
<comment type="caution">
    <text evidence="2">The sequence shown here is derived from an EMBL/GenBank/DDBJ whole genome shotgun (WGS) entry which is preliminary data.</text>
</comment>
<proteinExistence type="predicted"/>
<protein>
    <submittedName>
        <fullName evidence="2">Uncharacterized protein</fullName>
    </submittedName>
</protein>
<feature type="region of interest" description="Disordered" evidence="1">
    <location>
        <begin position="71"/>
        <end position="119"/>
    </location>
</feature>
<dbReference type="AlphaFoldDB" id="A0A645DW80"/>
<evidence type="ECO:0000313" key="2">
    <source>
        <dbReference type="EMBL" id="MPM93581.1"/>
    </source>
</evidence>
<dbReference type="EMBL" id="VSSQ01040357">
    <property type="protein sequence ID" value="MPM93581.1"/>
    <property type="molecule type" value="Genomic_DNA"/>
</dbReference>
<reference evidence="2" key="1">
    <citation type="submission" date="2019-08" db="EMBL/GenBank/DDBJ databases">
        <authorList>
            <person name="Kucharzyk K."/>
            <person name="Murdoch R.W."/>
            <person name="Higgins S."/>
            <person name="Loffler F."/>
        </authorList>
    </citation>
    <scope>NUCLEOTIDE SEQUENCE</scope>
</reference>
<feature type="region of interest" description="Disordered" evidence="1">
    <location>
        <begin position="1"/>
        <end position="51"/>
    </location>
</feature>
<feature type="compositionally biased region" description="Basic and acidic residues" evidence="1">
    <location>
        <begin position="1"/>
        <end position="32"/>
    </location>
</feature>
<feature type="compositionally biased region" description="Basic and acidic residues" evidence="1">
    <location>
        <begin position="41"/>
        <end position="51"/>
    </location>
</feature>
<accession>A0A645DW80</accession>
<organism evidence="2">
    <name type="scientific">bioreactor metagenome</name>
    <dbReference type="NCBI Taxonomy" id="1076179"/>
    <lineage>
        <taxon>unclassified sequences</taxon>
        <taxon>metagenomes</taxon>
        <taxon>ecological metagenomes</taxon>
    </lineage>
</organism>
<gene>
    <name evidence="2" type="ORF">SDC9_140721</name>
</gene>
<name>A0A645DW80_9ZZZZ</name>
<sequence length="156" mass="18414">MLADRGHRDVGSQREQPHADGKQDRAKDESKQRARRHRNKRETNDEHYRRDRQDRFQSLFHLCEENRVIQSKSFQHPSEQSHKRRPDKLVIGSLSFRRDRKAAPEPGWAAAENHSGSADRETSCVEYNILLNIRHTDDNRLNLHYFAIIIHRSANT</sequence>